<comment type="caution">
    <text evidence="1">The sequence shown here is derived from an EMBL/GenBank/DDBJ whole genome shotgun (WGS) entry which is preliminary data.</text>
</comment>
<dbReference type="NCBIfam" id="NF009435">
    <property type="entry name" value="PRK12794.1"/>
    <property type="match status" value="1"/>
</dbReference>
<dbReference type="OrthoDB" id="9808944at2"/>
<dbReference type="AlphaFoldDB" id="A0A5S3PEQ0"/>
<dbReference type="RefSeq" id="WP_138662056.1">
    <property type="nucleotide sequence ID" value="NZ_VANS01000002.1"/>
</dbReference>
<sequence length="123" mass="13563">MNAFSMAQRAYAPTAAPTRTARSAEYDVIARITFRLKRAAECKDHGALVAALHENRMLWTTLAADVADPDNLLPAELRAKIFYLAEFTHHHTSLVLRDHVSAVPLLEVNTAILRGLKQEGAGQ</sequence>
<dbReference type="Proteomes" id="UP000309550">
    <property type="component" value="Unassembled WGS sequence"/>
</dbReference>
<dbReference type="EMBL" id="VANS01000002">
    <property type="protein sequence ID" value="TMM52515.1"/>
    <property type="molecule type" value="Genomic_DNA"/>
</dbReference>
<keyword evidence="1" id="KW-0966">Cell projection</keyword>
<dbReference type="GO" id="GO:0044781">
    <property type="term" value="P:bacterial-type flagellum organization"/>
    <property type="evidence" value="ECO:0007669"/>
    <property type="project" value="InterPro"/>
</dbReference>
<proteinExistence type="predicted"/>
<keyword evidence="1" id="KW-0969">Cilium</keyword>
<name>A0A5S3PEQ0_9RHOB</name>
<accession>A0A5S3PEQ0</accession>
<gene>
    <name evidence="1" type="primary">flaF</name>
    <name evidence="1" type="ORF">FDT80_09555</name>
</gene>
<dbReference type="InterPro" id="IPR010845">
    <property type="entry name" value="FlaF"/>
</dbReference>
<keyword evidence="2" id="KW-1185">Reference proteome</keyword>
<evidence type="ECO:0000313" key="2">
    <source>
        <dbReference type="Proteomes" id="UP000309550"/>
    </source>
</evidence>
<keyword evidence="1" id="KW-0282">Flagellum</keyword>
<protein>
    <submittedName>
        <fullName evidence="1">Flagellar biosynthesis regulator FlaF</fullName>
    </submittedName>
</protein>
<evidence type="ECO:0000313" key="1">
    <source>
        <dbReference type="EMBL" id="TMM52515.1"/>
    </source>
</evidence>
<organism evidence="1 2">
    <name type="scientific">Sulfitobacter sabulilitoris</name>
    <dbReference type="NCBI Taxonomy" id="2562655"/>
    <lineage>
        <taxon>Bacteria</taxon>
        <taxon>Pseudomonadati</taxon>
        <taxon>Pseudomonadota</taxon>
        <taxon>Alphaproteobacteria</taxon>
        <taxon>Rhodobacterales</taxon>
        <taxon>Roseobacteraceae</taxon>
        <taxon>Sulfitobacter</taxon>
    </lineage>
</organism>
<reference evidence="1 2" key="1">
    <citation type="submission" date="2019-05" db="EMBL/GenBank/DDBJ databases">
        <title>Sulfitobacter sabulilitoris sp. nov., isolated from a marine sand.</title>
        <authorList>
            <person name="Yoon J.-H."/>
        </authorList>
    </citation>
    <scope>NUCLEOTIDE SEQUENCE [LARGE SCALE GENOMIC DNA]</scope>
    <source>
        <strain evidence="1 2">HSMS-29</strain>
    </source>
</reference>
<dbReference type="Pfam" id="PF07309">
    <property type="entry name" value="FlaF"/>
    <property type="match status" value="1"/>
</dbReference>